<dbReference type="PANTHER" id="PTHR24006">
    <property type="entry name" value="UBIQUITIN CARBOXYL-TERMINAL HYDROLASE"/>
    <property type="match status" value="1"/>
</dbReference>
<dbReference type="InterPro" id="IPR018200">
    <property type="entry name" value="USP_CS"/>
</dbReference>
<feature type="region of interest" description="Disordered" evidence="12">
    <location>
        <begin position="586"/>
        <end position="630"/>
    </location>
</feature>
<evidence type="ECO:0000256" key="1">
    <source>
        <dbReference type="ARBA" id="ARBA00000707"/>
    </source>
</evidence>
<evidence type="ECO:0000256" key="5">
    <source>
        <dbReference type="ARBA" id="ARBA00022723"/>
    </source>
</evidence>
<dbReference type="Gene3D" id="3.30.40.10">
    <property type="entry name" value="Zinc/RING finger domain, C3HC4 (zinc finger)"/>
    <property type="match status" value="1"/>
</dbReference>
<comment type="catalytic activity">
    <reaction evidence="1">
        <text>Thiol-dependent hydrolysis of ester, thioester, amide, peptide and isopeptide bonds formed by the C-terminal Gly of ubiquitin (a 76-residue protein attached to proteins as an intracellular targeting signal).</text>
        <dbReference type="EC" id="3.4.19.12"/>
    </reaction>
</comment>
<feature type="region of interest" description="Disordered" evidence="12">
    <location>
        <begin position="646"/>
        <end position="676"/>
    </location>
</feature>
<evidence type="ECO:0000256" key="2">
    <source>
        <dbReference type="ARBA" id="ARBA00009085"/>
    </source>
</evidence>
<evidence type="ECO:0000256" key="12">
    <source>
        <dbReference type="SAM" id="MobiDB-lite"/>
    </source>
</evidence>
<dbReference type="Pfam" id="PF00443">
    <property type="entry name" value="UCH"/>
    <property type="match status" value="1"/>
</dbReference>
<feature type="region of interest" description="Disordered" evidence="12">
    <location>
        <begin position="320"/>
        <end position="344"/>
    </location>
</feature>
<dbReference type="PANTHER" id="PTHR24006:SF888">
    <property type="entry name" value="UBIQUITIN CARBOXYL-TERMINAL HYDROLASE 30"/>
    <property type="match status" value="1"/>
</dbReference>
<organism evidence="15 16">
    <name type="scientific">Batrachochytrium salamandrivorans</name>
    <dbReference type="NCBI Taxonomy" id="1357716"/>
    <lineage>
        <taxon>Eukaryota</taxon>
        <taxon>Fungi</taxon>
        <taxon>Fungi incertae sedis</taxon>
        <taxon>Chytridiomycota</taxon>
        <taxon>Chytridiomycota incertae sedis</taxon>
        <taxon>Chytridiomycetes</taxon>
        <taxon>Rhizophydiales</taxon>
        <taxon>Rhizophydiales incertae sedis</taxon>
        <taxon>Batrachochytrium</taxon>
    </lineage>
</organism>
<feature type="compositionally biased region" description="Polar residues" evidence="12">
    <location>
        <begin position="182"/>
        <end position="204"/>
    </location>
</feature>
<evidence type="ECO:0000259" key="13">
    <source>
        <dbReference type="PROSITE" id="PS50235"/>
    </source>
</evidence>
<comment type="caution">
    <text evidence="15">The sequence shown here is derived from an EMBL/GenBank/DDBJ whole genome shotgun (WGS) entry which is preliminary data.</text>
</comment>
<dbReference type="InterPro" id="IPR028889">
    <property type="entry name" value="USP"/>
</dbReference>
<dbReference type="InterPro" id="IPR038765">
    <property type="entry name" value="Papain-like_cys_pep_sf"/>
</dbReference>
<name>A0ABQ8F4P3_9FUNG</name>
<accession>A0ABQ8F4P3</accession>
<dbReference type="SUPFAM" id="SSF54001">
    <property type="entry name" value="Cysteine proteinases"/>
    <property type="match status" value="1"/>
</dbReference>
<sequence length="1236" mass="133952">MKDQAGGGDIADRGTEGSSSLGYVATGPMQGKEDAETASCHARVMAQTPSLLEECADRRNSHGSNSISLVPKDRNQSVLGEDHRLTIQKSNEQLLASIEDEQIAEAVLSQVADSAAVCSKRIRRCPHLKKIVVVSKVGKAAQSMYLKKPGCHSCKSLSKVTPNSVAAGIAGLVLRDVSQSSSIPNNGTSATDLQQAKSSLVTTDSPPPHELSIEADGSVASHTTSPAVDTSGCQLWICLCCAKLSCGSETNDHVRVHALKRQHHLVINIDSFDCWCYACSCDIVGEQGNNKIILESRRILEKHHRPLRGASLETSVAQSPSFSSTPVAIPGSASSSSSSKKARVTLPRNPGLVNIGNTCFFNSMMQSLAYTQHIYKFIPVKESHEATYQMMPYDGTHLTPESTNITLNLPVQELSQSTSKAYDSRSPTEGILSPTRETSPASCNTHATVSSLQNTDSRLVLNSSKTPLTNELFRFLRTMRQRLLSDTVQSVNPRSLFSEVSRQWESYSSYRQQDSHELLRRLLDGVKEEQSEKDGNGRVISLQQETFVDDVFGGQMASIIICRTCNHPIERRSSMRDILSTLMRSRSRLKSPASSKRELIPPLTLKLGNSSSSNGSDDDHGEKPFSLDSSNRGILSMRLERLRLSPRRALSSTSSTSSTLPTIVSPTSPNLKSTHPFPLPVIHDDAILPGSEGNLSLTRVASESGGSPPSSPLLKSEFLLRQSKESATPRHSVHSETQRLADIQALLKTLDPIDLEVNLDRNKGKSVSGGASLSVARCLTNFMSVETLEGDNAIHCDNCYKLKYGEDEQVKPLQSLADVGSQLAPMVTVSEFLTATLAHDEKTSPLNTAAKTPPQLTDTLSVLPIHHDLYANTHTARSPDRCGGISPASALERSPRDTLEEAGIPLHVLNTDLTNGGTLSEATQQTRSSTLPDMADNGGKPFIITDVVEDLSEGELSGVSQSDSDTEIQDMSLAIPVEVPKPVSSKAASPVKTHPPCVSDAYKRFLLFSAPLTLVLHLKRFEQEGSTARTRKVDAFVPFEEWLDLGSVMTPSIVCEPSLTTVSPVPSTTSSPSFKLNGVGHAAQFQSQSFSAEEGKIIAPIAVRFMPSLSDLKSISPHSSPQEAVKLPPSTSTTPTLYPPTQSADRVPIRRHGGKYRLYAVVVHSGSIFGGHYVAYVRVPPTQRLAEFGIKGTSMDMGTEEDMWTFCSDSTVRVATLDEVLKCQAYILFYERTNLK</sequence>
<feature type="region of interest" description="Disordered" evidence="12">
    <location>
        <begin position="1114"/>
        <end position="1146"/>
    </location>
</feature>
<keyword evidence="5" id="KW-0479">Metal-binding</keyword>
<feature type="compositionally biased region" description="Low complexity" evidence="12">
    <location>
        <begin position="647"/>
        <end position="669"/>
    </location>
</feature>
<feature type="domain" description="USP" evidence="13">
    <location>
        <begin position="350"/>
        <end position="1233"/>
    </location>
</feature>
<keyword evidence="16" id="KW-1185">Reference proteome</keyword>
<keyword evidence="4" id="KW-0645">Protease</keyword>
<dbReference type="CDD" id="cd02257">
    <property type="entry name" value="Peptidase_C19"/>
    <property type="match status" value="1"/>
</dbReference>
<feature type="domain" description="UBP-type" evidence="14">
    <location>
        <begin position="188"/>
        <end position="303"/>
    </location>
</feature>
<evidence type="ECO:0000256" key="8">
    <source>
        <dbReference type="ARBA" id="ARBA00022801"/>
    </source>
</evidence>
<keyword evidence="8" id="KW-0378">Hydrolase</keyword>
<dbReference type="PROSITE" id="PS00972">
    <property type="entry name" value="USP_1"/>
    <property type="match status" value="1"/>
</dbReference>
<dbReference type="Gene3D" id="3.90.70.10">
    <property type="entry name" value="Cysteine proteinases"/>
    <property type="match status" value="2"/>
</dbReference>
<feature type="compositionally biased region" description="Low complexity" evidence="12">
    <location>
        <begin position="1127"/>
        <end position="1141"/>
    </location>
</feature>
<evidence type="ECO:0000259" key="14">
    <source>
        <dbReference type="PROSITE" id="PS50271"/>
    </source>
</evidence>
<protein>
    <recommendedName>
        <fullName evidence="3">ubiquitinyl hydrolase 1</fullName>
        <ecNumber evidence="3">3.4.19.12</ecNumber>
    </recommendedName>
</protein>
<keyword evidence="7" id="KW-0833">Ubl conjugation pathway</keyword>
<feature type="region of interest" description="Disordered" evidence="12">
    <location>
        <begin position="182"/>
        <end position="218"/>
    </location>
</feature>
<feature type="compositionally biased region" description="Polar residues" evidence="12">
    <location>
        <begin position="418"/>
        <end position="427"/>
    </location>
</feature>
<dbReference type="PROSITE" id="PS00973">
    <property type="entry name" value="USP_2"/>
    <property type="match status" value="1"/>
</dbReference>
<proteinExistence type="inferred from homology"/>
<dbReference type="InterPro" id="IPR001394">
    <property type="entry name" value="Peptidase_C19_UCH"/>
</dbReference>
<reference evidence="15 16" key="1">
    <citation type="submission" date="2021-02" db="EMBL/GenBank/DDBJ databases">
        <title>Variation within the Batrachochytrium salamandrivorans European outbreak.</title>
        <authorList>
            <person name="Kelly M."/>
            <person name="Pasmans F."/>
            <person name="Shea T.P."/>
            <person name="Munoz J.F."/>
            <person name="Carranza S."/>
            <person name="Cuomo C.A."/>
            <person name="Martel A."/>
        </authorList>
    </citation>
    <scope>NUCLEOTIDE SEQUENCE [LARGE SCALE GENOMIC DNA]</scope>
    <source>
        <strain evidence="15 16">AMFP18/2</strain>
    </source>
</reference>
<dbReference type="SUPFAM" id="SSF57850">
    <property type="entry name" value="RING/U-box"/>
    <property type="match status" value="1"/>
</dbReference>
<dbReference type="InterPro" id="IPR050164">
    <property type="entry name" value="Peptidase_C19"/>
</dbReference>
<keyword evidence="9" id="KW-0788">Thiol protease</keyword>
<keyword evidence="10" id="KW-0862">Zinc</keyword>
<evidence type="ECO:0000313" key="16">
    <source>
        <dbReference type="Proteomes" id="UP001648503"/>
    </source>
</evidence>
<feature type="region of interest" description="Disordered" evidence="12">
    <location>
        <begin position="418"/>
        <end position="441"/>
    </location>
</feature>
<feature type="region of interest" description="Disordered" evidence="12">
    <location>
        <begin position="1"/>
        <end position="32"/>
    </location>
</feature>
<evidence type="ECO:0000256" key="4">
    <source>
        <dbReference type="ARBA" id="ARBA00022670"/>
    </source>
</evidence>
<gene>
    <name evidence="15" type="ORF">BASA50_008254</name>
</gene>
<evidence type="ECO:0000256" key="6">
    <source>
        <dbReference type="ARBA" id="ARBA00022771"/>
    </source>
</evidence>
<evidence type="ECO:0000256" key="3">
    <source>
        <dbReference type="ARBA" id="ARBA00012759"/>
    </source>
</evidence>
<dbReference type="Pfam" id="PF02148">
    <property type="entry name" value="zf-UBP"/>
    <property type="match status" value="1"/>
</dbReference>
<evidence type="ECO:0000256" key="7">
    <source>
        <dbReference type="ARBA" id="ARBA00022786"/>
    </source>
</evidence>
<keyword evidence="6 11" id="KW-0863">Zinc-finger</keyword>
<evidence type="ECO:0000256" key="11">
    <source>
        <dbReference type="PROSITE-ProRule" id="PRU00502"/>
    </source>
</evidence>
<evidence type="ECO:0000313" key="15">
    <source>
        <dbReference type="EMBL" id="KAH6592108.1"/>
    </source>
</evidence>
<dbReference type="InterPro" id="IPR013083">
    <property type="entry name" value="Znf_RING/FYVE/PHD"/>
</dbReference>
<dbReference type="EMBL" id="JAFCIX010000390">
    <property type="protein sequence ID" value="KAH6592108.1"/>
    <property type="molecule type" value="Genomic_DNA"/>
</dbReference>
<evidence type="ECO:0000256" key="9">
    <source>
        <dbReference type="ARBA" id="ARBA00022807"/>
    </source>
</evidence>
<dbReference type="Proteomes" id="UP001648503">
    <property type="component" value="Unassembled WGS sequence"/>
</dbReference>
<dbReference type="InterPro" id="IPR001607">
    <property type="entry name" value="Znf_UBP"/>
</dbReference>
<dbReference type="PROSITE" id="PS50235">
    <property type="entry name" value="USP_3"/>
    <property type="match status" value="1"/>
</dbReference>
<comment type="similarity">
    <text evidence="2">Belongs to the peptidase C19 family.</text>
</comment>
<dbReference type="EC" id="3.4.19.12" evidence="3"/>
<dbReference type="PROSITE" id="PS50271">
    <property type="entry name" value="ZF_UBP"/>
    <property type="match status" value="1"/>
</dbReference>
<evidence type="ECO:0000256" key="10">
    <source>
        <dbReference type="ARBA" id="ARBA00022833"/>
    </source>
</evidence>